<dbReference type="SMART" id="SM00567">
    <property type="entry name" value="EZ_HEAT"/>
    <property type="match status" value="4"/>
</dbReference>
<keyword evidence="1" id="KW-1133">Transmembrane helix</keyword>
<dbReference type="PANTHER" id="PTHR12697">
    <property type="entry name" value="PBS LYASE HEAT-LIKE PROTEIN"/>
    <property type="match status" value="1"/>
</dbReference>
<gene>
    <name evidence="2" type="ORF">P0O24_07035</name>
</gene>
<dbReference type="RefSeq" id="WP_316969038.1">
    <property type="nucleotide sequence ID" value="NZ_JARFPL010000018.1"/>
</dbReference>
<dbReference type="InterPro" id="IPR011989">
    <property type="entry name" value="ARM-like"/>
</dbReference>
<dbReference type="SUPFAM" id="SSF48371">
    <property type="entry name" value="ARM repeat"/>
    <property type="match status" value="1"/>
</dbReference>
<evidence type="ECO:0000313" key="2">
    <source>
        <dbReference type="EMBL" id="MDF0593333.1"/>
    </source>
</evidence>
<dbReference type="Gene3D" id="1.25.10.10">
    <property type="entry name" value="Leucine-rich Repeat Variant"/>
    <property type="match status" value="1"/>
</dbReference>
<evidence type="ECO:0000313" key="3">
    <source>
        <dbReference type="Proteomes" id="UP001215956"/>
    </source>
</evidence>
<reference evidence="2 3" key="1">
    <citation type="submission" date="2023-03" db="EMBL/GenBank/DDBJ databases">
        <title>Whole genome sequencing of Methanotrichaceae archaeon M04Ac.</title>
        <authorList>
            <person name="Khomyakova M.A."/>
            <person name="Merkel A.Y."/>
            <person name="Slobodkin A.I."/>
        </authorList>
    </citation>
    <scope>NUCLEOTIDE SEQUENCE [LARGE SCALE GENOMIC DNA]</scope>
    <source>
        <strain evidence="2 3">M04Ac</strain>
    </source>
</reference>
<evidence type="ECO:0000256" key="1">
    <source>
        <dbReference type="SAM" id="Phobius"/>
    </source>
</evidence>
<organism evidence="2 3">
    <name type="scientific">Candidatus Methanocrinis alkalitolerans</name>
    <dbReference type="NCBI Taxonomy" id="3033395"/>
    <lineage>
        <taxon>Archaea</taxon>
        <taxon>Methanobacteriati</taxon>
        <taxon>Methanobacteriota</taxon>
        <taxon>Stenosarchaea group</taxon>
        <taxon>Methanomicrobia</taxon>
        <taxon>Methanotrichales</taxon>
        <taxon>Methanotrichaceae</taxon>
        <taxon>Methanocrinis</taxon>
    </lineage>
</organism>
<sequence length="427" mass="47684">MTPKAILFLLPLAISAMPVLAEDVGDLMSLNQRIQTPSIADPTRSQGALLSDTWRPADQIRFEYENDDIRASPVDSLRQFSLEREGDPLIESLQDDRPEVRARAADALIKSLQDDRPEVRARAAGALGVIADERAVDPLIKSLQDDRPEVRARAADALGVIADERAVDPLIKSLQDERPEVRASAAGALGMIGDERAVIPLIGALNDDDEYVRLKAASSLRNLDAYPVYPPEPVVEEPVVEEQDPTMKEMIARLPYGLIAFKRPLKMKQGVEYVVEVRISGEANISQTTLAESLEGPGETLMKEMRVGDRMRVALEGDEEDFRIVPMFDSSLDYVVVGGPYKAWKWKVTPLKSGSHTLFLNVYVAIERPGAGDTWDRANVMSEMIEVKVSYPYMIKNLVKTDIQLQWIIGAIIIPIFLYLWKNRHRK</sequence>
<comment type="caution">
    <text evidence="2">The sequence shown here is derived from an EMBL/GenBank/DDBJ whole genome shotgun (WGS) entry which is preliminary data.</text>
</comment>
<feature type="transmembrane region" description="Helical" evidence="1">
    <location>
        <begin position="403"/>
        <end position="421"/>
    </location>
</feature>
<dbReference type="EMBL" id="JARFPL010000018">
    <property type="protein sequence ID" value="MDF0593333.1"/>
    <property type="molecule type" value="Genomic_DNA"/>
</dbReference>
<name>A0ABT5XF40_9EURY</name>
<dbReference type="InterPro" id="IPR004155">
    <property type="entry name" value="PBS_lyase_HEAT"/>
</dbReference>
<proteinExistence type="predicted"/>
<dbReference type="PANTHER" id="PTHR12697:SF5">
    <property type="entry name" value="DEOXYHYPUSINE HYDROXYLASE"/>
    <property type="match status" value="1"/>
</dbReference>
<accession>A0ABT5XF40</accession>
<keyword evidence="3" id="KW-1185">Reference proteome</keyword>
<dbReference type="Proteomes" id="UP001215956">
    <property type="component" value="Unassembled WGS sequence"/>
</dbReference>
<protein>
    <submittedName>
        <fullName evidence="2">HEAT repeat domain-containing protein</fullName>
    </submittedName>
</protein>
<dbReference type="Pfam" id="PF13646">
    <property type="entry name" value="HEAT_2"/>
    <property type="match status" value="1"/>
</dbReference>
<keyword evidence="1" id="KW-0472">Membrane</keyword>
<keyword evidence="1" id="KW-0812">Transmembrane</keyword>
<dbReference type="InterPro" id="IPR016024">
    <property type="entry name" value="ARM-type_fold"/>
</dbReference>